<feature type="chain" id="PRO_5041684264" description="Pectinesterase inhibitor domain-containing protein" evidence="4">
    <location>
        <begin position="25"/>
        <end position="185"/>
    </location>
</feature>
<evidence type="ECO:0000256" key="1">
    <source>
        <dbReference type="ARBA" id="ARBA00022729"/>
    </source>
</evidence>
<organism evidence="6 7">
    <name type="scientific">Ficus carica</name>
    <name type="common">Common fig</name>
    <dbReference type="NCBI Taxonomy" id="3494"/>
    <lineage>
        <taxon>Eukaryota</taxon>
        <taxon>Viridiplantae</taxon>
        <taxon>Streptophyta</taxon>
        <taxon>Embryophyta</taxon>
        <taxon>Tracheophyta</taxon>
        <taxon>Spermatophyta</taxon>
        <taxon>Magnoliopsida</taxon>
        <taxon>eudicotyledons</taxon>
        <taxon>Gunneridae</taxon>
        <taxon>Pentapetalae</taxon>
        <taxon>rosids</taxon>
        <taxon>fabids</taxon>
        <taxon>Rosales</taxon>
        <taxon>Moraceae</taxon>
        <taxon>Ficeae</taxon>
        <taxon>Ficus</taxon>
    </lineage>
</organism>
<evidence type="ECO:0000256" key="4">
    <source>
        <dbReference type="SAM" id="SignalP"/>
    </source>
</evidence>
<dbReference type="InterPro" id="IPR006501">
    <property type="entry name" value="Pectinesterase_inhib_dom"/>
</dbReference>
<evidence type="ECO:0000259" key="5">
    <source>
        <dbReference type="SMART" id="SM00856"/>
    </source>
</evidence>
<accession>A0AA88B1I9</accession>
<dbReference type="InterPro" id="IPR052421">
    <property type="entry name" value="PCW_Enzyme_Inhibitor"/>
</dbReference>
<gene>
    <name evidence="6" type="ORF">TIFTF001_025643</name>
</gene>
<protein>
    <recommendedName>
        <fullName evidence="5">Pectinesterase inhibitor domain-containing protein</fullName>
    </recommendedName>
</protein>
<name>A0AA88B1I9_FICCA</name>
<evidence type="ECO:0000313" key="7">
    <source>
        <dbReference type="Proteomes" id="UP001187192"/>
    </source>
</evidence>
<evidence type="ECO:0000256" key="3">
    <source>
        <dbReference type="ARBA" id="ARBA00038471"/>
    </source>
</evidence>
<dbReference type="PANTHER" id="PTHR36710">
    <property type="entry name" value="PECTINESTERASE INHIBITOR-LIKE"/>
    <property type="match status" value="1"/>
</dbReference>
<dbReference type="CDD" id="cd15797">
    <property type="entry name" value="PMEI"/>
    <property type="match status" value="1"/>
</dbReference>
<dbReference type="NCBIfam" id="TIGR01614">
    <property type="entry name" value="PME_inhib"/>
    <property type="match status" value="1"/>
</dbReference>
<comment type="similarity">
    <text evidence="3">Belongs to the PMEI family.</text>
</comment>
<dbReference type="SMART" id="SM00856">
    <property type="entry name" value="PMEI"/>
    <property type="match status" value="1"/>
</dbReference>
<dbReference type="Proteomes" id="UP001187192">
    <property type="component" value="Unassembled WGS sequence"/>
</dbReference>
<keyword evidence="7" id="KW-1185">Reference proteome</keyword>
<proteinExistence type="inferred from homology"/>
<sequence>MASFKFPKHTLLNFLLLLFALSQSFYQLSRLVAADNKLIEIVCHETDMPEVCVQCLTSDPGAETADRLGLTNIVVNCLDNHASSLESNMSNMSSVYKDRSTKKVLLGCSKRYLASKKDLLAAIVSLKSGQFDDAETLVTTTLDRHMSCLKRIKMHKEVKISSKLAYKMKIFEDLCQIADRIIERL</sequence>
<dbReference type="GO" id="GO:0046910">
    <property type="term" value="F:pectinesterase inhibitor activity"/>
    <property type="evidence" value="ECO:0007669"/>
    <property type="project" value="InterPro"/>
</dbReference>
<dbReference type="AlphaFoldDB" id="A0AA88B1I9"/>
<dbReference type="Pfam" id="PF04043">
    <property type="entry name" value="PMEI"/>
    <property type="match status" value="1"/>
</dbReference>
<dbReference type="InterPro" id="IPR035513">
    <property type="entry name" value="Invertase/methylesterase_inhib"/>
</dbReference>
<keyword evidence="1 4" id="KW-0732">Signal</keyword>
<dbReference type="PANTHER" id="PTHR36710:SF12">
    <property type="entry name" value="CELL WALL _ VACUOLAR INHIBITOR OF FRUCTOSIDASE 2-LIKE"/>
    <property type="match status" value="1"/>
</dbReference>
<dbReference type="FunFam" id="1.20.140.40:FF:000008">
    <property type="entry name" value="Invertase/pectin methylesterase inhibitor family protein"/>
    <property type="match status" value="1"/>
</dbReference>
<evidence type="ECO:0000256" key="2">
    <source>
        <dbReference type="ARBA" id="ARBA00023157"/>
    </source>
</evidence>
<reference evidence="6" key="1">
    <citation type="submission" date="2023-07" db="EMBL/GenBank/DDBJ databases">
        <title>draft genome sequence of fig (Ficus carica).</title>
        <authorList>
            <person name="Takahashi T."/>
            <person name="Nishimura K."/>
        </authorList>
    </citation>
    <scope>NUCLEOTIDE SEQUENCE</scope>
</reference>
<keyword evidence="2" id="KW-1015">Disulfide bond</keyword>
<evidence type="ECO:0000313" key="6">
    <source>
        <dbReference type="EMBL" id="GMN56526.1"/>
    </source>
</evidence>
<feature type="domain" description="Pectinesterase inhibitor" evidence="5">
    <location>
        <begin position="34"/>
        <end position="181"/>
    </location>
</feature>
<feature type="signal peptide" evidence="4">
    <location>
        <begin position="1"/>
        <end position="24"/>
    </location>
</feature>
<dbReference type="InterPro" id="IPR034086">
    <property type="entry name" value="PMEI_plant"/>
</dbReference>
<dbReference type="Gene3D" id="1.20.140.40">
    <property type="entry name" value="Invertase/pectin methylesterase inhibitor family protein"/>
    <property type="match status" value="1"/>
</dbReference>
<comment type="caution">
    <text evidence="6">The sequence shown here is derived from an EMBL/GenBank/DDBJ whole genome shotgun (WGS) entry which is preliminary data.</text>
</comment>
<dbReference type="EMBL" id="BTGU01000064">
    <property type="protein sequence ID" value="GMN56526.1"/>
    <property type="molecule type" value="Genomic_DNA"/>
</dbReference>
<dbReference type="SUPFAM" id="SSF101148">
    <property type="entry name" value="Plant invertase/pectin methylesterase inhibitor"/>
    <property type="match status" value="1"/>
</dbReference>